<dbReference type="Proteomes" id="UP000007799">
    <property type="component" value="Unassembled WGS sequence"/>
</dbReference>
<evidence type="ECO:0000256" key="1">
    <source>
        <dbReference type="ARBA" id="ARBA00004251"/>
    </source>
</evidence>
<evidence type="ECO:0000256" key="3">
    <source>
        <dbReference type="ARBA" id="ARBA00022729"/>
    </source>
</evidence>
<comment type="subcellular location">
    <subcellularLocation>
        <location evidence="1">Cell membrane</location>
        <topology evidence="1">Single-pass type I membrane protein</topology>
    </subcellularLocation>
</comment>
<evidence type="ECO:0000256" key="6">
    <source>
        <dbReference type="ARBA" id="ARBA00023180"/>
    </source>
</evidence>
<feature type="signal peptide" evidence="8">
    <location>
        <begin position="1"/>
        <end position="26"/>
    </location>
</feature>
<evidence type="ECO:0000256" key="7">
    <source>
        <dbReference type="SAM" id="Phobius"/>
    </source>
</evidence>
<dbReference type="Gene3D" id="2.40.160.110">
    <property type="match status" value="1"/>
</dbReference>
<dbReference type="EMBL" id="GL832976">
    <property type="protein sequence ID" value="EGD77081.1"/>
    <property type="molecule type" value="Genomic_DNA"/>
</dbReference>
<dbReference type="AlphaFoldDB" id="F2UIN2"/>
<evidence type="ECO:0000313" key="9">
    <source>
        <dbReference type="EMBL" id="EGD77081.1"/>
    </source>
</evidence>
<feature type="transmembrane region" description="Helical" evidence="7">
    <location>
        <begin position="232"/>
        <end position="253"/>
    </location>
</feature>
<evidence type="ECO:0000256" key="5">
    <source>
        <dbReference type="ARBA" id="ARBA00023136"/>
    </source>
</evidence>
<evidence type="ECO:0000313" key="10">
    <source>
        <dbReference type="Proteomes" id="UP000007799"/>
    </source>
</evidence>
<dbReference type="PANTHER" id="PTHR11506:SF35">
    <property type="entry name" value="LYSOSOME-ASSOCIATED MEMBRANE GLYCOPROTEIN 5"/>
    <property type="match status" value="1"/>
</dbReference>
<evidence type="ECO:0000256" key="2">
    <source>
        <dbReference type="ARBA" id="ARBA00022692"/>
    </source>
</evidence>
<keyword evidence="3 8" id="KW-0732">Signal</keyword>
<dbReference type="GO" id="GO:0005765">
    <property type="term" value="C:lysosomal membrane"/>
    <property type="evidence" value="ECO:0007669"/>
    <property type="project" value="TreeGrafter"/>
</dbReference>
<evidence type="ECO:0000256" key="8">
    <source>
        <dbReference type="SAM" id="SignalP"/>
    </source>
</evidence>
<dbReference type="GO" id="GO:0072594">
    <property type="term" value="P:establishment of protein localization to organelle"/>
    <property type="evidence" value="ECO:0007669"/>
    <property type="project" value="TreeGrafter"/>
</dbReference>
<dbReference type="KEGG" id="sre:PTSG_07419"/>
<protein>
    <submittedName>
        <fullName evidence="9">Uncharacterized protein</fullName>
    </submittedName>
</protein>
<dbReference type="GO" id="GO:0005886">
    <property type="term" value="C:plasma membrane"/>
    <property type="evidence" value="ECO:0007669"/>
    <property type="project" value="TreeGrafter"/>
</dbReference>
<sequence>MLSRSSSRSSSAVVAALLVLLPLCFGAAVASRHEPVTLMFKPFNSSDVCALVSLKAFSASISHNETRAGLVQLPEFNATSATFTPHPMASCGNLSESSTQVTLSATFALHNSTTTANVVLAFNATTTSGKVSKWYLSDLAAVIHHEQQGDHAITVSYPSASRSTFVAPAGYGLRCRANAVFENVTQGVTVVEFQDAILQPFNVRRNQTQPQPKRGERFDICQFQKDEQDHTLALAIAGGVGALCLCAIVVYFIRSRHKTAYTSLS</sequence>
<keyword evidence="6" id="KW-0325">Glycoprotein</keyword>
<dbReference type="PANTHER" id="PTHR11506">
    <property type="entry name" value="LYSOSOME-ASSOCIATED MEMBRANE GLYCOPROTEIN"/>
    <property type="match status" value="1"/>
</dbReference>
<evidence type="ECO:0000256" key="4">
    <source>
        <dbReference type="ARBA" id="ARBA00022989"/>
    </source>
</evidence>
<organism evidence="10">
    <name type="scientific">Salpingoeca rosetta (strain ATCC 50818 / BSB-021)</name>
    <dbReference type="NCBI Taxonomy" id="946362"/>
    <lineage>
        <taxon>Eukaryota</taxon>
        <taxon>Choanoflagellata</taxon>
        <taxon>Craspedida</taxon>
        <taxon>Salpingoecidae</taxon>
        <taxon>Salpingoeca</taxon>
    </lineage>
</organism>
<keyword evidence="2 7" id="KW-0812">Transmembrane</keyword>
<gene>
    <name evidence="9" type="ORF">PTSG_07419</name>
</gene>
<keyword evidence="4 7" id="KW-1133">Transmembrane helix</keyword>
<keyword evidence="5 7" id="KW-0472">Membrane</keyword>
<feature type="chain" id="PRO_5003288670" evidence="8">
    <location>
        <begin position="27"/>
        <end position="265"/>
    </location>
</feature>
<dbReference type="InParanoid" id="F2UIN2"/>
<dbReference type="GO" id="GO:0031902">
    <property type="term" value="C:late endosome membrane"/>
    <property type="evidence" value="ECO:0007669"/>
    <property type="project" value="TreeGrafter"/>
</dbReference>
<reference evidence="9" key="1">
    <citation type="submission" date="2009-08" db="EMBL/GenBank/DDBJ databases">
        <title>Annotation of Salpingoeca rosetta.</title>
        <authorList>
            <consortium name="The Broad Institute Genome Sequencing Platform"/>
            <person name="Russ C."/>
            <person name="Cuomo C."/>
            <person name="Burger G."/>
            <person name="Gray M.W."/>
            <person name="Holland P.W.H."/>
            <person name="King N."/>
            <person name="Lang F.B.F."/>
            <person name="Roger A.J."/>
            <person name="Ruiz-Trillo I."/>
            <person name="Young S.K."/>
            <person name="Zeng Q."/>
            <person name="Gargeya S."/>
            <person name="Alvarado L."/>
            <person name="Berlin A."/>
            <person name="Chapman S.B."/>
            <person name="Chen Z."/>
            <person name="Freedman E."/>
            <person name="Gellesch M."/>
            <person name="Goldberg J."/>
            <person name="Griggs A."/>
            <person name="Gujja S."/>
            <person name="Heilman E."/>
            <person name="Heiman D."/>
            <person name="Howarth C."/>
            <person name="Mehta T."/>
            <person name="Neiman D."/>
            <person name="Pearson M."/>
            <person name="Roberts A."/>
            <person name="Saif S."/>
            <person name="Shea T."/>
            <person name="Shenoy N."/>
            <person name="Sisk P."/>
            <person name="Stolte C."/>
            <person name="Sykes S."/>
            <person name="White J."/>
            <person name="Yandava C."/>
            <person name="Haas B."/>
            <person name="Nusbaum C."/>
            <person name="Birren B."/>
        </authorList>
    </citation>
    <scope>NUCLEOTIDE SEQUENCE [LARGE SCALE GENOMIC DNA]</scope>
    <source>
        <strain evidence="9">ATCC 50818</strain>
    </source>
</reference>
<dbReference type="RefSeq" id="XP_004990920.1">
    <property type="nucleotide sequence ID" value="XM_004990863.1"/>
</dbReference>
<accession>F2UIN2</accession>
<dbReference type="InterPro" id="IPR002000">
    <property type="entry name" value="Lysosome-assoc_membr_glycop"/>
</dbReference>
<name>F2UIN2_SALR5</name>
<proteinExistence type="predicted"/>
<dbReference type="GeneID" id="16071483"/>
<keyword evidence="10" id="KW-1185">Reference proteome</keyword>